<dbReference type="GO" id="GO:0016539">
    <property type="term" value="P:intein-mediated protein splicing"/>
    <property type="evidence" value="ECO:0007669"/>
    <property type="project" value="InterPro"/>
</dbReference>
<name>A0A5D8QB50_9THEO</name>
<evidence type="ECO:0000313" key="2">
    <source>
        <dbReference type="Proteomes" id="UP000322976"/>
    </source>
</evidence>
<dbReference type="RefSeq" id="WP_149545505.1">
    <property type="nucleotide sequence ID" value="NZ_VTPS01000011.1"/>
</dbReference>
<evidence type="ECO:0000313" key="1">
    <source>
        <dbReference type="EMBL" id="TZE81741.1"/>
    </source>
</evidence>
<dbReference type="PROSITE" id="PS50817">
    <property type="entry name" value="INTEIN_N_TER"/>
    <property type="match status" value="1"/>
</dbReference>
<dbReference type="AlphaFoldDB" id="A0A5D8QB50"/>
<reference evidence="1 2" key="1">
    <citation type="submission" date="2019-08" db="EMBL/GenBank/DDBJ databases">
        <title>Calorimonas adulescens gen. nov., sp. nov., an anaerobic thermophilic bacterium from Sakhalin hot spring.</title>
        <authorList>
            <person name="Khomyakova M.A."/>
            <person name="Merkel A.Y."/>
            <person name="Novikov A."/>
            <person name="Bonch-Osmolovskaya E.A."/>
            <person name="Slobodkin A.I."/>
        </authorList>
    </citation>
    <scope>NUCLEOTIDE SEQUENCE [LARGE SCALE GENOMIC DNA]</scope>
    <source>
        <strain evidence="1 2">A05MB</strain>
    </source>
</reference>
<gene>
    <name evidence="1" type="ORF">FWJ32_08410</name>
</gene>
<dbReference type="EMBL" id="VTPS01000011">
    <property type="protein sequence ID" value="TZE81741.1"/>
    <property type="molecule type" value="Genomic_DNA"/>
</dbReference>
<dbReference type="Proteomes" id="UP000322976">
    <property type="component" value="Unassembled WGS sequence"/>
</dbReference>
<sequence length="471" mass="55704">MKGNRLNWNLNSNNTGEIKSDINGINKTFASTVDVVASIELFEEYVYIKDCLNKLGRIYIEDELSNKFSYVEDAVIGFKQTLNMESRLKGKKVFEFYQAKKRLMDYYEEYKFLASYAHHVYRLCSYWRDRNDRYHRKYDLREFYKNLSLSLKRADVETVKDVEQEILSIIPLRITKDFFYRYLNNSISDLIERDPEGAAEMLYDIYDIISIDFSGSYAFADNIYARNIKRYSNMNYKGMSKRKLSIYCTELRRYAVTLDMISDVIWSYIMASNHIIMILLDFDMNYRSLIKLEPDIATAYEYVLSLNDDEGAAIEGGRTLFCHLRETMYRWYDVLKRYSQVIGDISSMNTSEDMAVEELVDIFNYFYYFNALALEDDEMEFDGNYEVTQEELYSAFNDIMSEIDFKLSYMKPDERKIVIKDILSNVSPVFNNIDEFTSFVKKSLEFDTTDAEKAFSIKGINEILKRYKLLA</sequence>
<accession>A0A5D8QB50</accession>
<organism evidence="1 2">
    <name type="scientific">Calorimonas adulescens</name>
    <dbReference type="NCBI Taxonomy" id="2606906"/>
    <lineage>
        <taxon>Bacteria</taxon>
        <taxon>Bacillati</taxon>
        <taxon>Bacillota</taxon>
        <taxon>Clostridia</taxon>
        <taxon>Thermoanaerobacterales</taxon>
        <taxon>Thermoanaerobacteraceae</taxon>
        <taxon>Calorimonas</taxon>
    </lineage>
</organism>
<comment type="caution">
    <text evidence="1">The sequence shown here is derived from an EMBL/GenBank/DDBJ whole genome shotgun (WGS) entry which is preliminary data.</text>
</comment>
<dbReference type="InterPro" id="IPR006141">
    <property type="entry name" value="Intein_N"/>
</dbReference>
<protein>
    <submittedName>
        <fullName evidence="1">Uncharacterized protein</fullName>
    </submittedName>
</protein>
<proteinExistence type="predicted"/>
<keyword evidence="2" id="KW-1185">Reference proteome</keyword>